<dbReference type="Proteomes" id="UP000400924">
    <property type="component" value="Unassembled WGS sequence"/>
</dbReference>
<dbReference type="InterPro" id="IPR016032">
    <property type="entry name" value="Sig_transdc_resp-reg_C-effctor"/>
</dbReference>
<gene>
    <name evidence="1" type="ORF">FNH08_19750</name>
</gene>
<dbReference type="EMBL" id="VJZC01000131">
    <property type="protein sequence ID" value="MPY59316.1"/>
    <property type="molecule type" value="Genomic_DNA"/>
</dbReference>
<sequence>MANRATALLLLGDEDGWRAANEIQKAALATGATGYGPRLSPRERQVVALVAQGMTALETGVLSVESEESAPRG</sequence>
<proteinExistence type="predicted"/>
<evidence type="ECO:0000313" key="1">
    <source>
        <dbReference type="EMBL" id="MPY59316.1"/>
    </source>
</evidence>
<keyword evidence="2" id="KW-1185">Reference proteome</keyword>
<reference evidence="1 2" key="1">
    <citation type="submission" date="2019-07" db="EMBL/GenBank/DDBJ databases">
        <title>New species of Amycolatopsis and Streptomyces.</title>
        <authorList>
            <person name="Duangmal K."/>
            <person name="Teo W.F.A."/>
            <person name="Lipun K."/>
        </authorList>
    </citation>
    <scope>NUCLEOTIDE SEQUENCE [LARGE SCALE GENOMIC DNA]</scope>
    <source>
        <strain evidence="1 2">NBRC 106415</strain>
    </source>
</reference>
<dbReference type="GO" id="GO:0003677">
    <property type="term" value="F:DNA binding"/>
    <property type="evidence" value="ECO:0007669"/>
    <property type="project" value="InterPro"/>
</dbReference>
<dbReference type="SUPFAM" id="SSF46894">
    <property type="entry name" value="C-terminal effector domain of the bipartite response regulators"/>
    <property type="match status" value="1"/>
</dbReference>
<comment type="caution">
    <text evidence="1">The sequence shown here is derived from an EMBL/GenBank/DDBJ whole genome shotgun (WGS) entry which is preliminary data.</text>
</comment>
<name>A0A5N8XJM5_9ACTN</name>
<dbReference type="AlphaFoldDB" id="A0A5N8XJM5"/>
<organism evidence="1 2">
    <name type="scientific">Streptomyces spongiae</name>
    <dbReference type="NCBI Taxonomy" id="565072"/>
    <lineage>
        <taxon>Bacteria</taxon>
        <taxon>Bacillati</taxon>
        <taxon>Actinomycetota</taxon>
        <taxon>Actinomycetes</taxon>
        <taxon>Kitasatosporales</taxon>
        <taxon>Streptomycetaceae</taxon>
        <taxon>Streptomyces</taxon>
    </lineage>
</organism>
<dbReference type="RefSeq" id="WP_152772814.1">
    <property type="nucleotide sequence ID" value="NZ_VJZC01000131.1"/>
</dbReference>
<protein>
    <submittedName>
        <fullName evidence="1">Uncharacterized protein</fullName>
    </submittedName>
</protein>
<evidence type="ECO:0000313" key="2">
    <source>
        <dbReference type="Proteomes" id="UP000400924"/>
    </source>
</evidence>
<accession>A0A5N8XJM5</accession>
<dbReference type="GO" id="GO:0006355">
    <property type="term" value="P:regulation of DNA-templated transcription"/>
    <property type="evidence" value="ECO:0007669"/>
    <property type="project" value="InterPro"/>
</dbReference>